<protein>
    <recommendedName>
        <fullName evidence="5">DUF3951 domain-containing protein</fullName>
    </recommendedName>
</protein>
<feature type="compositionally biased region" description="Basic and acidic residues" evidence="1">
    <location>
        <begin position="43"/>
        <end position="54"/>
    </location>
</feature>
<keyword evidence="2" id="KW-1133">Transmembrane helix</keyword>
<name>A0A433RQ70_9BACL</name>
<dbReference type="RefSeq" id="WP_126991887.1">
    <property type="nucleotide sequence ID" value="NZ_JTFC01000042.1"/>
</dbReference>
<accession>A0A433RQ70</accession>
<dbReference type="Proteomes" id="UP000288623">
    <property type="component" value="Unassembled WGS sequence"/>
</dbReference>
<keyword evidence="4" id="KW-1185">Reference proteome</keyword>
<evidence type="ECO:0000313" key="4">
    <source>
        <dbReference type="Proteomes" id="UP000288623"/>
    </source>
</evidence>
<dbReference type="InterPro" id="IPR025028">
    <property type="entry name" value="DUF3951"/>
</dbReference>
<feature type="region of interest" description="Disordered" evidence="1">
    <location>
        <begin position="41"/>
        <end position="69"/>
    </location>
</feature>
<dbReference type="AlphaFoldDB" id="A0A433RQ70"/>
<gene>
    <name evidence="3" type="ORF">QI30_17475</name>
</gene>
<evidence type="ECO:0008006" key="5">
    <source>
        <dbReference type="Google" id="ProtNLM"/>
    </source>
</evidence>
<feature type="transmembrane region" description="Helical" evidence="2">
    <location>
        <begin position="6"/>
        <end position="24"/>
    </location>
</feature>
<reference evidence="3 4" key="1">
    <citation type="submission" date="2014-11" db="EMBL/GenBank/DDBJ databases">
        <title>Genome sequence and analysis of novel Kurthia sp.</title>
        <authorList>
            <person name="Lawson J.N."/>
            <person name="Gonzalez J.E."/>
            <person name="Rinauldi L."/>
            <person name="Xuan Z."/>
            <person name="Firman A."/>
            <person name="Shaddox L."/>
            <person name="Trudeau A."/>
            <person name="Shah S."/>
            <person name="Reiman D."/>
        </authorList>
    </citation>
    <scope>NUCLEOTIDE SEQUENCE [LARGE SCALE GENOMIC DNA]</scope>
    <source>
        <strain evidence="3 4">3B1D</strain>
    </source>
</reference>
<keyword evidence="2" id="KW-0472">Membrane</keyword>
<comment type="caution">
    <text evidence="3">The sequence shown here is derived from an EMBL/GenBank/DDBJ whole genome shotgun (WGS) entry which is preliminary data.</text>
</comment>
<keyword evidence="2" id="KW-0812">Transmembrane</keyword>
<evidence type="ECO:0000313" key="3">
    <source>
        <dbReference type="EMBL" id="RUS52546.1"/>
    </source>
</evidence>
<dbReference type="EMBL" id="JTFC01000042">
    <property type="protein sequence ID" value="RUS52546.1"/>
    <property type="molecule type" value="Genomic_DNA"/>
</dbReference>
<dbReference type="OrthoDB" id="9897982at2"/>
<evidence type="ECO:0000256" key="1">
    <source>
        <dbReference type="SAM" id="MobiDB-lite"/>
    </source>
</evidence>
<organism evidence="3 4">
    <name type="scientific">Candidatus Kurthia intestinigallinarum</name>
    <dbReference type="NCBI Taxonomy" id="1562256"/>
    <lineage>
        <taxon>Bacteria</taxon>
        <taxon>Bacillati</taxon>
        <taxon>Bacillota</taxon>
        <taxon>Bacilli</taxon>
        <taxon>Bacillales</taxon>
        <taxon>Caryophanaceae</taxon>
        <taxon>Kurthia</taxon>
    </lineage>
</organism>
<proteinExistence type="predicted"/>
<evidence type="ECO:0000256" key="2">
    <source>
        <dbReference type="SAM" id="Phobius"/>
    </source>
</evidence>
<sequence length="69" mass="7872">MEWIGLVIAVAFLVLIGIAFYRVVIKRRPVEDMYTPFDNATSGKDDGVTRHPIQDDNTYIEPTTEDTKK</sequence>
<dbReference type="Pfam" id="PF13131">
    <property type="entry name" value="DUF3951"/>
    <property type="match status" value="1"/>
</dbReference>